<evidence type="ECO:0000313" key="2">
    <source>
        <dbReference type="Proteomes" id="UP000305939"/>
    </source>
</evidence>
<protein>
    <submittedName>
        <fullName evidence="1">DUF3108 domain-containing protein</fullName>
    </submittedName>
</protein>
<accession>A0A4S3M3Q4</accession>
<dbReference type="RefSeq" id="WP_136334999.1">
    <property type="nucleotide sequence ID" value="NZ_QXMP01000001.1"/>
</dbReference>
<dbReference type="Proteomes" id="UP000305939">
    <property type="component" value="Unassembled WGS sequence"/>
</dbReference>
<dbReference type="Pfam" id="PF11306">
    <property type="entry name" value="DUF3108"/>
    <property type="match status" value="1"/>
</dbReference>
<proteinExistence type="predicted"/>
<dbReference type="EMBL" id="SSMC01000001">
    <property type="protein sequence ID" value="THD69510.1"/>
    <property type="molecule type" value="Genomic_DNA"/>
</dbReference>
<comment type="caution">
    <text evidence="1">The sequence shown here is derived from an EMBL/GenBank/DDBJ whole genome shotgun (WGS) entry which is preliminary data.</text>
</comment>
<organism evidence="1 2">
    <name type="scientific">Robertkochia marina</name>
    <dbReference type="NCBI Taxonomy" id="1227945"/>
    <lineage>
        <taxon>Bacteria</taxon>
        <taxon>Pseudomonadati</taxon>
        <taxon>Bacteroidota</taxon>
        <taxon>Flavobacteriia</taxon>
        <taxon>Flavobacteriales</taxon>
        <taxon>Flavobacteriaceae</taxon>
        <taxon>Robertkochia</taxon>
    </lineage>
</organism>
<reference evidence="1 2" key="1">
    <citation type="submission" date="2019-04" db="EMBL/GenBank/DDBJ databases">
        <title>Draft genome sequence of Robertkochia marina CC-AMO-30D.</title>
        <authorList>
            <person name="Hameed A."/>
            <person name="Lin S.-Y."/>
            <person name="Shahina M."/>
            <person name="Lai W.-A."/>
            <person name="Young C.-C."/>
        </authorList>
    </citation>
    <scope>NUCLEOTIDE SEQUENCE [LARGE SCALE GENOMIC DNA]</scope>
    <source>
        <strain evidence="1 2">CC-AMO-30D</strain>
    </source>
</reference>
<keyword evidence="2" id="KW-1185">Reference proteome</keyword>
<dbReference type="InterPro" id="IPR021457">
    <property type="entry name" value="DUF3108"/>
</dbReference>
<dbReference type="AlphaFoldDB" id="A0A4S3M3Q4"/>
<evidence type="ECO:0000313" key="1">
    <source>
        <dbReference type="EMBL" id="THD69510.1"/>
    </source>
</evidence>
<dbReference type="OrthoDB" id="9808473at2"/>
<sequence length="267" mass="31285">MFRYLRYSILAILLLLLSAFDLQGEGADSPNSFQSGEWFRFRIHFGFLNASYATLSLQEERLKGKEVYHVVGKGSTTGFARWFFKVDDNYETYFDKYTGKPYRFIRKIDEGGYTKDLVIDFNHDANNALITNRKHNTKRIIETTEGVQDLLSGFYYLRNNYDTESLTRGDEVVMDLLYDDDDDVFKFKLKYLGREVLQTKFGKVRCLKFRPYVYSGRVFKEEESLTLWVSDDENKVPVRIKADLMVGSLKADLDAFKGLKYQFKILM</sequence>
<gene>
    <name evidence="1" type="ORF">E7Z59_04055</name>
</gene>
<name>A0A4S3M3Q4_9FLAO</name>